<dbReference type="Proteomes" id="UP000535020">
    <property type="component" value="Unassembled WGS sequence"/>
</dbReference>
<dbReference type="Gene3D" id="2.40.170.20">
    <property type="entry name" value="TonB-dependent receptor, beta-barrel domain"/>
    <property type="match status" value="1"/>
</dbReference>
<evidence type="ECO:0000256" key="2">
    <source>
        <dbReference type="ARBA" id="ARBA00023136"/>
    </source>
</evidence>
<evidence type="ECO:0000313" key="5">
    <source>
        <dbReference type="EMBL" id="NYA71253.1"/>
    </source>
</evidence>
<proteinExistence type="predicted"/>
<reference evidence="5 6" key="1">
    <citation type="submission" date="2020-07" db="EMBL/GenBank/DDBJ databases">
        <authorList>
            <person name="Sun Q."/>
        </authorList>
    </citation>
    <scope>NUCLEOTIDE SEQUENCE [LARGE SCALE GENOMIC DNA]</scope>
    <source>
        <strain evidence="5 6">MAH-1</strain>
    </source>
</reference>
<keyword evidence="5" id="KW-0675">Receptor</keyword>
<dbReference type="InterPro" id="IPR036942">
    <property type="entry name" value="Beta-barrel_TonB_sf"/>
</dbReference>
<keyword evidence="3" id="KW-0998">Cell outer membrane</keyword>
<feature type="chain" id="PRO_5031534039" evidence="4">
    <location>
        <begin position="20"/>
        <end position="583"/>
    </location>
</feature>
<organism evidence="5 6">
    <name type="scientific">Flavobacterium agri</name>
    <dbReference type="NCBI Taxonomy" id="2743471"/>
    <lineage>
        <taxon>Bacteria</taxon>
        <taxon>Pseudomonadati</taxon>
        <taxon>Bacteroidota</taxon>
        <taxon>Flavobacteriia</taxon>
        <taxon>Flavobacteriales</taxon>
        <taxon>Flavobacteriaceae</taxon>
        <taxon>Flavobacterium</taxon>
    </lineage>
</organism>
<evidence type="ECO:0000256" key="1">
    <source>
        <dbReference type="ARBA" id="ARBA00004442"/>
    </source>
</evidence>
<gene>
    <name evidence="5" type="ORF">HZF10_10005</name>
</gene>
<feature type="signal peptide" evidence="4">
    <location>
        <begin position="1"/>
        <end position="19"/>
    </location>
</feature>
<comment type="subcellular location">
    <subcellularLocation>
        <location evidence="1">Cell outer membrane</location>
    </subcellularLocation>
</comment>
<dbReference type="AlphaFoldDB" id="A0A7Y9C7A6"/>
<dbReference type="SUPFAM" id="SSF56935">
    <property type="entry name" value="Porins"/>
    <property type="match status" value="1"/>
</dbReference>
<comment type="caution">
    <text evidence="5">The sequence shown here is derived from an EMBL/GenBank/DDBJ whole genome shotgun (WGS) entry which is preliminary data.</text>
</comment>
<protein>
    <submittedName>
        <fullName evidence="5">TonB-dependent receptor</fullName>
    </submittedName>
</protein>
<dbReference type="EMBL" id="JACBJI010000003">
    <property type="protein sequence ID" value="NYA71253.1"/>
    <property type="molecule type" value="Genomic_DNA"/>
</dbReference>
<evidence type="ECO:0000256" key="4">
    <source>
        <dbReference type="SAM" id="SignalP"/>
    </source>
</evidence>
<evidence type="ECO:0000313" key="6">
    <source>
        <dbReference type="Proteomes" id="UP000535020"/>
    </source>
</evidence>
<keyword evidence="6" id="KW-1185">Reference proteome</keyword>
<evidence type="ECO:0000256" key="3">
    <source>
        <dbReference type="ARBA" id="ARBA00023237"/>
    </source>
</evidence>
<keyword evidence="4" id="KW-0732">Signal</keyword>
<sequence length="583" mass="65545">MKSKIQNILILLCVGTASAVFGQKKNEDIGTEVVNVVKPYTPTISDAFKVKETPTLEDSVTTKKEIIKYNIFSFPVASTFTPSKGRAAAVDKTPRPRLFKNYATLGIGNYMNLIGELFVTEEVGDNGYVGGSFRHFSSRGGINDAVLDDKFSNTALDLTYGSRLDNFSFNIDAGYQHQIYNWYGMYVDEPFFDPALFNDIDPQQTYHNAYVGGRIEVGESFFKEATLKYNRFWDAYDSAENRFTFKPSFEFEVSETAIKTDLIVDYVGGEFDRAYFGSGLDPAMKYGFANFGIHPSFVVNRDDWTINIGAAAFYSLDTEFSDNKFYIYPEATATFKIVGDLMVLYMGAEGGLDQNSYRDFTNLNPYVSPTLLIAPTNRQFDLYGGLKGKLANSVSYNVRGFFKSEKDKPLFLLNQFPGPDGNPDLGGYEYANSFGVVYDNVKTFGAYGEINADFSKSVSFGVNATFSTYDVEWAEEAWNLPQFKAGANLDVDITKKWYAGADVFYVGERKDMLDFTDVVGGNNQIVTLKGYFDANAHVGYQHNERLSGFLKFNNIANQQYEKWLNYPVQGFQVMLGANYKFDF</sequence>
<name>A0A7Y9C7A6_9FLAO</name>
<dbReference type="RefSeq" id="WP_176006050.1">
    <property type="nucleotide sequence ID" value="NZ_JABWMI010000010.1"/>
</dbReference>
<keyword evidence="2" id="KW-0472">Membrane</keyword>
<dbReference type="GO" id="GO:0009279">
    <property type="term" value="C:cell outer membrane"/>
    <property type="evidence" value="ECO:0007669"/>
    <property type="project" value="UniProtKB-SubCell"/>
</dbReference>
<accession>A0A7Y9C7A6</accession>